<name>A0A9P5PCP7_9AGAR</name>
<comment type="caution">
    <text evidence="2">The sequence shown here is derived from an EMBL/GenBank/DDBJ whole genome shotgun (WGS) entry which is preliminary data.</text>
</comment>
<dbReference type="Proteomes" id="UP000772434">
    <property type="component" value="Unassembled WGS sequence"/>
</dbReference>
<evidence type="ECO:0000313" key="2">
    <source>
        <dbReference type="EMBL" id="KAF9059695.1"/>
    </source>
</evidence>
<evidence type="ECO:0000256" key="1">
    <source>
        <dbReference type="SAM" id="Coils"/>
    </source>
</evidence>
<gene>
    <name evidence="2" type="ORF">BDP27DRAFT_454480</name>
</gene>
<evidence type="ECO:0008006" key="4">
    <source>
        <dbReference type="Google" id="ProtNLM"/>
    </source>
</evidence>
<feature type="coiled-coil region" evidence="1">
    <location>
        <begin position="48"/>
        <end position="82"/>
    </location>
</feature>
<reference evidence="2" key="1">
    <citation type="submission" date="2020-11" db="EMBL/GenBank/DDBJ databases">
        <authorList>
            <consortium name="DOE Joint Genome Institute"/>
            <person name="Ahrendt S."/>
            <person name="Riley R."/>
            <person name="Andreopoulos W."/>
            <person name="Labutti K."/>
            <person name="Pangilinan J."/>
            <person name="Ruiz-Duenas F.J."/>
            <person name="Barrasa J.M."/>
            <person name="Sanchez-Garcia M."/>
            <person name="Camarero S."/>
            <person name="Miyauchi S."/>
            <person name="Serrano A."/>
            <person name="Linde D."/>
            <person name="Babiker R."/>
            <person name="Drula E."/>
            <person name="Ayuso-Fernandez I."/>
            <person name="Pacheco R."/>
            <person name="Padilla G."/>
            <person name="Ferreira P."/>
            <person name="Barriuso J."/>
            <person name="Kellner H."/>
            <person name="Castanera R."/>
            <person name="Alfaro M."/>
            <person name="Ramirez L."/>
            <person name="Pisabarro A.G."/>
            <person name="Kuo A."/>
            <person name="Tritt A."/>
            <person name="Lipzen A."/>
            <person name="He G."/>
            <person name="Yan M."/>
            <person name="Ng V."/>
            <person name="Cullen D."/>
            <person name="Martin F."/>
            <person name="Rosso M.-N."/>
            <person name="Henrissat B."/>
            <person name="Hibbett D."/>
            <person name="Martinez A.T."/>
            <person name="Grigoriev I.V."/>
        </authorList>
    </citation>
    <scope>NUCLEOTIDE SEQUENCE</scope>
    <source>
        <strain evidence="2">AH 40177</strain>
    </source>
</reference>
<dbReference type="EMBL" id="JADNRY010000284">
    <property type="protein sequence ID" value="KAF9059695.1"/>
    <property type="molecule type" value="Genomic_DNA"/>
</dbReference>
<dbReference type="OrthoDB" id="3266451at2759"/>
<evidence type="ECO:0000313" key="3">
    <source>
        <dbReference type="Proteomes" id="UP000772434"/>
    </source>
</evidence>
<accession>A0A9P5PCP7</accession>
<proteinExistence type="predicted"/>
<organism evidence="2 3">
    <name type="scientific">Rhodocollybia butyracea</name>
    <dbReference type="NCBI Taxonomy" id="206335"/>
    <lineage>
        <taxon>Eukaryota</taxon>
        <taxon>Fungi</taxon>
        <taxon>Dikarya</taxon>
        <taxon>Basidiomycota</taxon>
        <taxon>Agaricomycotina</taxon>
        <taxon>Agaricomycetes</taxon>
        <taxon>Agaricomycetidae</taxon>
        <taxon>Agaricales</taxon>
        <taxon>Marasmiineae</taxon>
        <taxon>Omphalotaceae</taxon>
        <taxon>Rhodocollybia</taxon>
    </lineage>
</organism>
<protein>
    <recommendedName>
        <fullName evidence="4">F-box domain-containing protein</fullName>
    </recommendedName>
</protein>
<dbReference type="InterPro" id="IPR032675">
    <property type="entry name" value="LRR_dom_sf"/>
</dbReference>
<dbReference type="Gene3D" id="3.80.10.10">
    <property type="entry name" value="Ribonuclease Inhibitor"/>
    <property type="match status" value="1"/>
</dbReference>
<sequence>MTLLCARCTQKLQIRVTLSPAEMSKIENDLRSEYGPFVKPPKRVKEILALADKDIEDYDFEIARLREQLTIIEAQKEQLGTQRAKLRALLSPMRKMPNEILFRILRQVCEENVIQHGLYQRWDGKDDVLTSSATTYLPAVAVSSVCSRWRELTRASPSFWANMTVEIHSLDGDMDELSFMVTRYLERSEEFPFLKLFLQHAHRWESFACWADHSLSFYRMLSQLRFPSLLELDIRHFADPDSNALDIFEHAPRLRILATTDAPPSKTPFNQLETLHFCKSLRVASPTELANTLRNCPFLKKLLLLFDVEVQDPMAQGMWKNITWLNMMEPFEQHLNMVFLSFSFPSLTELIVESEFHETTWPVESFGSFVTTSSCMITAFTLRGISISDLDLIAALRVMPSISYLKIDDINDIDSAQRTITSHLISSLRHQSTSFLLAPKLHSLHLISVRKSKVPFDDATFIGMVESRWFKPGSDLSAAMFSMGKACIRSVVLTFSWREVDAEVYQPLRNLDAEGLRVVVAGTNGVQV</sequence>
<dbReference type="AlphaFoldDB" id="A0A9P5PCP7"/>
<dbReference type="SUPFAM" id="SSF52047">
    <property type="entry name" value="RNI-like"/>
    <property type="match status" value="1"/>
</dbReference>
<keyword evidence="3" id="KW-1185">Reference proteome</keyword>
<keyword evidence="1" id="KW-0175">Coiled coil</keyword>